<feature type="region of interest" description="Disordered" evidence="9">
    <location>
        <begin position="329"/>
        <end position="376"/>
    </location>
</feature>
<feature type="region of interest" description="Disordered" evidence="9">
    <location>
        <begin position="120"/>
        <end position="145"/>
    </location>
</feature>
<dbReference type="GO" id="GO:0015031">
    <property type="term" value="P:protein transport"/>
    <property type="evidence" value="ECO:0007669"/>
    <property type="project" value="UniProtKB-KW"/>
</dbReference>
<dbReference type="PANTHER" id="PTHR21311:SF0">
    <property type="entry name" value="CONSERVED OLIGOMERIC GOLGI COMPLEX SUBUNIT 8"/>
    <property type="match status" value="1"/>
</dbReference>
<evidence type="ECO:0000256" key="3">
    <source>
        <dbReference type="ARBA" id="ARBA00020983"/>
    </source>
</evidence>
<keyword evidence="7" id="KW-0472">Membrane</keyword>
<feature type="compositionally biased region" description="Gly residues" evidence="9">
    <location>
        <begin position="34"/>
        <end position="48"/>
    </location>
</feature>
<keyword evidence="5" id="KW-0653">Protein transport</keyword>
<protein>
    <recommendedName>
        <fullName evidence="3">Conserved oligomeric Golgi complex subunit 8</fullName>
    </recommendedName>
    <alternativeName>
        <fullName evidence="8">Component of oligomeric Golgi complex 8</fullName>
    </alternativeName>
</protein>
<organism evidence="10">
    <name type="scientific">Fibrocapsa japonica</name>
    <dbReference type="NCBI Taxonomy" id="94617"/>
    <lineage>
        <taxon>Eukaryota</taxon>
        <taxon>Sar</taxon>
        <taxon>Stramenopiles</taxon>
        <taxon>Ochrophyta</taxon>
        <taxon>Raphidophyceae</taxon>
        <taxon>Chattonellales</taxon>
        <taxon>Chattonellaceae</taxon>
        <taxon>Fibrocapsa</taxon>
    </lineage>
</organism>
<evidence type="ECO:0000256" key="8">
    <source>
        <dbReference type="ARBA" id="ARBA00031347"/>
    </source>
</evidence>
<comment type="similarity">
    <text evidence="2">Belongs to the COG8 family.</text>
</comment>
<feature type="region of interest" description="Disordered" evidence="9">
    <location>
        <begin position="22"/>
        <end position="54"/>
    </location>
</feature>
<dbReference type="GO" id="GO:0006891">
    <property type="term" value="P:intra-Golgi vesicle-mediated transport"/>
    <property type="evidence" value="ECO:0007669"/>
    <property type="project" value="TreeGrafter"/>
</dbReference>
<comment type="subcellular location">
    <subcellularLocation>
        <location evidence="1">Golgi apparatus membrane</location>
        <topology evidence="1">Peripheral membrane protein</topology>
    </subcellularLocation>
</comment>
<name>A0A7S2V521_9STRA</name>
<dbReference type="GO" id="GO:0017119">
    <property type="term" value="C:Golgi transport complex"/>
    <property type="evidence" value="ECO:0007669"/>
    <property type="project" value="InterPro"/>
</dbReference>
<keyword evidence="6" id="KW-0333">Golgi apparatus</keyword>
<gene>
    <name evidence="10" type="ORF">FJAP1339_LOCUS11092</name>
</gene>
<evidence type="ECO:0000256" key="7">
    <source>
        <dbReference type="ARBA" id="ARBA00023136"/>
    </source>
</evidence>
<evidence type="ECO:0000313" key="10">
    <source>
        <dbReference type="EMBL" id="CAD9873159.1"/>
    </source>
</evidence>
<feature type="compositionally biased region" description="Basic and acidic residues" evidence="9">
    <location>
        <begin position="22"/>
        <end position="33"/>
    </location>
</feature>
<accession>A0A7S2V521</accession>
<dbReference type="InterPro" id="IPR007255">
    <property type="entry name" value="COG8"/>
</dbReference>
<evidence type="ECO:0000256" key="5">
    <source>
        <dbReference type="ARBA" id="ARBA00022927"/>
    </source>
</evidence>
<feature type="region of interest" description="Disordered" evidence="9">
    <location>
        <begin position="235"/>
        <end position="257"/>
    </location>
</feature>
<feature type="compositionally biased region" description="Low complexity" evidence="9">
    <location>
        <begin position="120"/>
        <end position="143"/>
    </location>
</feature>
<evidence type="ECO:0000256" key="2">
    <source>
        <dbReference type="ARBA" id="ARBA00006419"/>
    </source>
</evidence>
<feature type="region of interest" description="Disordered" evidence="9">
    <location>
        <begin position="276"/>
        <end position="312"/>
    </location>
</feature>
<evidence type="ECO:0000256" key="9">
    <source>
        <dbReference type="SAM" id="MobiDB-lite"/>
    </source>
</evidence>
<dbReference type="AlphaFoldDB" id="A0A7S2V521"/>
<dbReference type="PANTHER" id="PTHR21311">
    <property type="entry name" value="CONSERVED OLIGOMERIC GOLGI COMPLEX COMPONENT 8"/>
    <property type="match status" value="1"/>
</dbReference>
<feature type="compositionally biased region" description="Polar residues" evidence="9">
    <location>
        <begin position="351"/>
        <end position="370"/>
    </location>
</feature>
<proteinExistence type="inferred from homology"/>
<evidence type="ECO:0000256" key="1">
    <source>
        <dbReference type="ARBA" id="ARBA00004395"/>
    </source>
</evidence>
<feature type="compositionally biased region" description="Polar residues" evidence="9">
    <location>
        <begin position="292"/>
        <end position="308"/>
    </location>
</feature>
<dbReference type="EMBL" id="HBHR01021740">
    <property type="protein sequence ID" value="CAD9873159.1"/>
    <property type="molecule type" value="Transcribed_RNA"/>
</dbReference>
<sequence length="376" mass="39414">MAANLVQLPLYAPRGAFATAISEERGNTSKTEGESGGGPEGGSGGGAKGQEAPVPPMTLLDFPALAQFVNLYLASLNELRLCAPVELRAQLCGGLVACLHPVMDHLRAARTNLLQQDLASSSLDQDQTTTSSKTNSSIKKGSTVPRAEEPSQIQVFELFVESLAHHVLPFLAACLAFIFALDDPATATVCTPDFGVMPIKPDSLANDLKAELKSMIEKAGLYSYAAKAAEEATTSATDESDLLVTPGESGDSKMIESGGQSAVDISIQNNDTLDSVQELGPSKATDGAETGDIQSNANTNTEENSKSAAISDGLIEQDKADALAEIEKNDEPAANISGSELVKQSDVPLEINSSQNDHTGSHQPENIMETSDQKNP</sequence>
<dbReference type="GO" id="GO:0000139">
    <property type="term" value="C:Golgi membrane"/>
    <property type="evidence" value="ECO:0007669"/>
    <property type="project" value="UniProtKB-SubCell"/>
</dbReference>
<evidence type="ECO:0000256" key="6">
    <source>
        <dbReference type="ARBA" id="ARBA00023034"/>
    </source>
</evidence>
<keyword evidence="4" id="KW-0813">Transport</keyword>
<reference evidence="10" key="1">
    <citation type="submission" date="2021-01" db="EMBL/GenBank/DDBJ databases">
        <authorList>
            <person name="Corre E."/>
            <person name="Pelletier E."/>
            <person name="Niang G."/>
            <person name="Scheremetjew M."/>
            <person name="Finn R."/>
            <person name="Kale V."/>
            <person name="Holt S."/>
            <person name="Cochrane G."/>
            <person name="Meng A."/>
            <person name="Brown T."/>
            <person name="Cohen L."/>
        </authorList>
    </citation>
    <scope>NUCLEOTIDE SEQUENCE</scope>
    <source>
        <strain evidence="10">CCMP1661</strain>
    </source>
</reference>
<evidence type="ECO:0000256" key="4">
    <source>
        <dbReference type="ARBA" id="ARBA00022448"/>
    </source>
</evidence>